<evidence type="ECO:0000256" key="1">
    <source>
        <dbReference type="SAM" id="MobiDB-lite"/>
    </source>
</evidence>
<organism evidence="2 3">
    <name type="scientific">Dendrobium thyrsiflorum</name>
    <name type="common">Pinecone-like raceme dendrobium</name>
    <name type="synonym">Orchid</name>
    <dbReference type="NCBI Taxonomy" id="117978"/>
    <lineage>
        <taxon>Eukaryota</taxon>
        <taxon>Viridiplantae</taxon>
        <taxon>Streptophyta</taxon>
        <taxon>Embryophyta</taxon>
        <taxon>Tracheophyta</taxon>
        <taxon>Spermatophyta</taxon>
        <taxon>Magnoliopsida</taxon>
        <taxon>Liliopsida</taxon>
        <taxon>Asparagales</taxon>
        <taxon>Orchidaceae</taxon>
        <taxon>Epidendroideae</taxon>
        <taxon>Malaxideae</taxon>
        <taxon>Dendrobiinae</taxon>
        <taxon>Dendrobium</taxon>
    </lineage>
</organism>
<feature type="region of interest" description="Disordered" evidence="1">
    <location>
        <begin position="67"/>
        <end position="196"/>
    </location>
</feature>
<proteinExistence type="predicted"/>
<dbReference type="EMBL" id="JANQDX010000005">
    <property type="protein sequence ID" value="KAL0924250.1"/>
    <property type="molecule type" value="Genomic_DNA"/>
</dbReference>
<evidence type="ECO:0000313" key="3">
    <source>
        <dbReference type="Proteomes" id="UP001552299"/>
    </source>
</evidence>
<dbReference type="Proteomes" id="UP001552299">
    <property type="component" value="Unassembled WGS sequence"/>
</dbReference>
<sequence>MELHNYKDLQSKCWILYACYQDVSKIRTILANDKDLSICNDESSNHVIYRKILKLASLIEEGERQVNKNGKEGIQTAIAPPNKPIRFREMKSQQPPHKERGHRIKQEQEPNGQTQKTGHGEGQQTAAQRTDTGYRARERPTGIQRTNIGNRARERPTGSSPADTQEANSHLEKRKSHGKSRRQTAGSPACISKEHS</sequence>
<keyword evidence="3" id="KW-1185">Reference proteome</keyword>
<gene>
    <name evidence="2" type="ORF">M5K25_005066</name>
</gene>
<feature type="compositionally biased region" description="Basic residues" evidence="1">
    <location>
        <begin position="172"/>
        <end position="182"/>
    </location>
</feature>
<reference evidence="2 3" key="1">
    <citation type="journal article" date="2024" name="Plant Biotechnol. J.">
        <title>Dendrobium thyrsiflorum genome and its molecular insights into genes involved in important horticultural traits.</title>
        <authorList>
            <person name="Chen B."/>
            <person name="Wang J.Y."/>
            <person name="Zheng P.J."/>
            <person name="Li K.L."/>
            <person name="Liang Y.M."/>
            <person name="Chen X.F."/>
            <person name="Zhang C."/>
            <person name="Zhao X."/>
            <person name="He X."/>
            <person name="Zhang G.Q."/>
            <person name="Liu Z.J."/>
            <person name="Xu Q."/>
        </authorList>
    </citation>
    <scope>NUCLEOTIDE SEQUENCE [LARGE SCALE GENOMIC DNA]</scope>
    <source>
        <strain evidence="2">GZMU011</strain>
    </source>
</reference>
<comment type="caution">
    <text evidence="2">The sequence shown here is derived from an EMBL/GenBank/DDBJ whole genome shotgun (WGS) entry which is preliminary data.</text>
</comment>
<evidence type="ECO:0000313" key="2">
    <source>
        <dbReference type="EMBL" id="KAL0924250.1"/>
    </source>
</evidence>
<protein>
    <submittedName>
        <fullName evidence="2">Uncharacterized protein</fullName>
    </submittedName>
</protein>
<feature type="compositionally biased region" description="Polar residues" evidence="1">
    <location>
        <begin position="109"/>
        <end position="131"/>
    </location>
</feature>
<dbReference type="AlphaFoldDB" id="A0ABD0VGW7"/>
<name>A0ABD0VGW7_DENTH</name>
<accession>A0ABD0VGW7</accession>
<feature type="compositionally biased region" description="Polar residues" evidence="1">
    <location>
        <begin position="157"/>
        <end position="168"/>
    </location>
</feature>